<gene>
    <name evidence="8" type="ORF">R69888_01261</name>
</gene>
<dbReference type="InterPro" id="IPR002104">
    <property type="entry name" value="Integrase_catalytic"/>
</dbReference>
<dbReference type="InterPro" id="IPR010998">
    <property type="entry name" value="Integrase_recombinase_N"/>
</dbReference>
<dbReference type="InterPro" id="IPR038488">
    <property type="entry name" value="Integrase_DNA-bd_sf"/>
</dbReference>
<dbReference type="InterPro" id="IPR011010">
    <property type="entry name" value="DNA_brk_join_enz"/>
</dbReference>
<feature type="region of interest" description="Disordered" evidence="5">
    <location>
        <begin position="73"/>
        <end position="92"/>
    </location>
</feature>
<evidence type="ECO:0000313" key="9">
    <source>
        <dbReference type="Proteomes" id="UP000672526"/>
    </source>
</evidence>
<dbReference type="Gene3D" id="1.10.150.130">
    <property type="match status" value="1"/>
</dbReference>
<evidence type="ECO:0000256" key="2">
    <source>
        <dbReference type="ARBA" id="ARBA00022908"/>
    </source>
</evidence>
<proteinExistence type="inferred from homology"/>
<sequence length="430" mass="47856">MKGFDPRTAKLLPAGQHILIDGSPGLRLIASASRKTWTYRYRTPDGRLGQVKIGTWPEMSVATAVHNWEKLRAARDSGEDPAAERRTARTAVSEGAAKVDGSPTVADVLRDYVHGHVNVHRKEKGAAEVRRMFAKMVPEKFAAMDATTVKRRDAFDLIKSHEAIPVQAANLKRELAAAWSYAMDSGRLPEDASNHWRDILRGKLQSSGRIVAGERVTTKRVLSATELGTLIPWLPNLSRLVDDVLTIYLWTGLRGAEICATEGAWLTEEPDGLWLTIPKAKTKNAKRAHATDMRTPLVGRAETIIRRRMGVHGKGFLFPSETGGHVEQKVIQTAVWFHMPHSMTRPNWERPRLPVSHWSPHDLRRSSRTLLAALGCPSEIAEAILGHVPPGIVGVYNRHSYDQEKRVWLGKLSDELERLAEAHIKPAGPH</sequence>
<protein>
    <recommendedName>
        <fullName evidence="10">Integrase</fullName>
    </recommendedName>
</protein>
<feature type="domain" description="Tyr recombinase" evidence="6">
    <location>
        <begin position="245"/>
        <end position="401"/>
    </location>
</feature>
<accession>A0ABM8QSU7</accession>
<evidence type="ECO:0008006" key="10">
    <source>
        <dbReference type="Google" id="ProtNLM"/>
    </source>
</evidence>
<keyword evidence="9" id="KW-1185">Reference proteome</keyword>
<dbReference type="SUPFAM" id="SSF56349">
    <property type="entry name" value="DNA breaking-rejoining enzymes"/>
    <property type="match status" value="1"/>
</dbReference>
<dbReference type="Gene3D" id="1.10.443.10">
    <property type="entry name" value="Intergrase catalytic core"/>
    <property type="match status" value="1"/>
</dbReference>
<dbReference type="Pfam" id="PF13356">
    <property type="entry name" value="Arm-DNA-bind_3"/>
    <property type="match status" value="1"/>
</dbReference>
<comment type="similarity">
    <text evidence="1">Belongs to the 'phage' integrase family.</text>
</comment>
<evidence type="ECO:0000256" key="3">
    <source>
        <dbReference type="ARBA" id="ARBA00023125"/>
    </source>
</evidence>
<name>A0ABM8QSU7_9BURK</name>
<comment type="caution">
    <text evidence="8">The sequence shown here is derived from an EMBL/GenBank/DDBJ whole genome shotgun (WGS) entry which is preliminary data.</text>
</comment>
<dbReference type="PANTHER" id="PTHR30629">
    <property type="entry name" value="PROPHAGE INTEGRASE"/>
    <property type="match status" value="1"/>
</dbReference>
<dbReference type="InterPro" id="IPR025166">
    <property type="entry name" value="Integrase_DNA_bind_dom"/>
</dbReference>
<evidence type="ECO:0000256" key="1">
    <source>
        <dbReference type="ARBA" id="ARBA00008857"/>
    </source>
</evidence>
<keyword evidence="4" id="KW-0233">DNA recombination</keyword>
<keyword evidence="2" id="KW-0229">DNA integration</keyword>
<reference evidence="8 9" key="1">
    <citation type="submission" date="2021-02" db="EMBL/GenBank/DDBJ databases">
        <authorList>
            <person name="Vanwijnsberghe S."/>
        </authorList>
    </citation>
    <scope>NUCLEOTIDE SEQUENCE [LARGE SCALE GENOMIC DNA]</scope>
    <source>
        <strain evidence="8 9">LMG 31837</strain>
    </source>
</reference>
<dbReference type="EMBL" id="CAJNBK010000002">
    <property type="protein sequence ID" value="CAE6713518.1"/>
    <property type="molecule type" value="Genomic_DNA"/>
</dbReference>
<dbReference type="Proteomes" id="UP000672526">
    <property type="component" value="Unassembled WGS sequence"/>
</dbReference>
<dbReference type="RefSeq" id="WP_211610156.1">
    <property type="nucleotide sequence ID" value="NZ_CAJNBK010000002.1"/>
</dbReference>
<dbReference type="Pfam" id="PF00589">
    <property type="entry name" value="Phage_integrase"/>
    <property type="match status" value="1"/>
</dbReference>
<evidence type="ECO:0000259" key="7">
    <source>
        <dbReference type="Pfam" id="PF13356"/>
    </source>
</evidence>
<feature type="domain" description="Integrase DNA-binding" evidence="7">
    <location>
        <begin position="18"/>
        <end position="87"/>
    </location>
</feature>
<evidence type="ECO:0000256" key="5">
    <source>
        <dbReference type="SAM" id="MobiDB-lite"/>
    </source>
</evidence>
<dbReference type="InterPro" id="IPR013762">
    <property type="entry name" value="Integrase-like_cat_sf"/>
</dbReference>
<evidence type="ECO:0000256" key="4">
    <source>
        <dbReference type="ARBA" id="ARBA00023172"/>
    </source>
</evidence>
<dbReference type="Gene3D" id="3.30.160.390">
    <property type="entry name" value="Integrase, DNA-binding domain"/>
    <property type="match status" value="1"/>
</dbReference>
<dbReference type="PANTHER" id="PTHR30629:SF2">
    <property type="entry name" value="PROPHAGE INTEGRASE INTS-RELATED"/>
    <property type="match status" value="1"/>
</dbReference>
<feature type="compositionally biased region" description="Basic and acidic residues" evidence="5">
    <location>
        <begin position="73"/>
        <end position="87"/>
    </location>
</feature>
<organism evidence="8 9">
    <name type="scientific">Paraburkholderia haematera</name>
    <dbReference type="NCBI Taxonomy" id="2793077"/>
    <lineage>
        <taxon>Bacteria</taxon>
        <taxon>Pseudomonadati</taxon>
        <taxon>Pseudomonadota</taxon>
        <taxon>Betaproteobacteria</taxon>
        <taxon>Burkholderiales</taxon>
        <taxon>Burkholderiaceae</taxon>
        <taxon>Paraburkholderia</taxon>
    </lineage>
</organism>
<evidence type="ECO:0000313" key="8">
    <source>
        <dbReference type="EMBL" id="CAE6713518.1"/>
    </source>
</evidence>
<evidence type="ECO:0000259" key="6">
    <source>
        <dbReference type="Pfam" id="PF00589"/>
    </source>
</evidence>
<dbReference type="InterPro" id="IPR050808">
    <property type="entry name" value="Phage_Integrase"/>
</dbReference>
<keyword evidence="3" id="KW-0238">DNA-binding</keyword>